<sequence length="79" mass="9178">MSDVKDDVVGNFAIQNAVNFSLIKFLVEKGIIDLEEFQEYMKDQEFTFRKALSPEVTERFSQQISEAFQYIAMNVSDED</sequence>
<comment type="caution">
    <text evidence="1">The sequence shown here is derived from an EMBL/GenBank/DDBJ whole genome shotgun (WGS) entry which is preliminary data.</text>
</comment>
<evidence type="ECO:0000313" key="1">
    <source>
        <dbReference type="EMBL" id="HJF29095.1"/>
    </source>
</evidence>
<gene>
    <name evidence="1" type="ORF">K8V79_12845</name>
</gene>
<dbReference type="Proteomes" id="UP000787156">
    <property type="component" value="Unassembled WGS sequence"/>
</dbReference>
<dbReference type="AlphaFoldDB" id="A0A9D2UUU9"/>
<dbReference type="EMBL" id="DYWX01000142">
    <property type="protein sequence ID" value="HJF29095.1"/>
    <property type="molecule type" value="Genomic_DNA"/>
</dbReference>
<evidence type="ECO:0000313" key="2">
    <source>
        <dbReference type="Proteomes" id="UP000787156"/>
    </source>
</evidence>
<organism evidence="1 2">
    <name type="scientific">Acinetobacter lwoffii</name>
    <dbReference type="NCBI Taxonomy" id="28090"/>
    <lineage>
        <taxon>Bacteria</taxon>
        <taxon>Pseudomonadati</taxon>
        <taxon>Pseudomonadota</taxon>
        <taxon>Gammaproteobacteria</taxon>
        <taxon>Moraxellales</taxon>
        <taxon>Moraxellaceae</taxon>
        <taxon>Acinetobacter</taxon>
    </lineage>
</organism>
<protein>
    <submittedName>
        <fullName evidence="1">Uncharacterized protein</fullName>
    </submittedName>
</protein>
<reference evidence="1" key="1">
    <citation type="journal article" date="2021" name="PeerJ">
        <title>Extensive microbial diversity within the chicken gut microbiome revealed by metagenomics and culture.</title>
        <authorList>
            <person name="Gilroy R."/>
            <person name="Ravi A."/>
            <person name="Getino M."/>
            <person name="Pursley I."/>
            <person name="Horton D.L."/>
            <person name="Alikhan N.F."/>
            <person name="Baker D."/>
            <person name="Gharbi K."/>
            <person name="Hall N."/>
            <person name="Watson M."/>
            <person name="Adriaenssens E.M."/>
            <person name="Foster-Nyarko E."/>
            <person name="Jarju S."/>
            <person name="Secka A."/>
            <person name="Antonio M."/>
            <person name="Oren A."/>
            <person name="Chaudhuri R.R."/>
            <person name="La Ragione R."/>
            <person name="Hildebrand F."/>
            <person name="Pallen M.J."/>
        </authorList>
    </citation>
    <scope>NUCLEOTIDE SEQUENCE</scope>
    <source>
        <strain evidence="1">CHK135-1449</strain>
    </source>
</reference>
<name>A0A9D2UUU9_ACILW</name>
<accession>A0A9D2UUU9</accession>
<reference evidence="1" key="2">
    <citation type="submission" date="2021-09" db="EMBL/GenBank/DDBJ databases">
        <authorList>
            <person name="Gilroy R."/>
        </authorList>
    </citation>
    <scope>NUCLEOTIDE SEQUENCE</scope>
    <source>
        <strain evidence="1">CHK135-1449</strain>
    </source>
</reference>
<proteinExistence type="predicted"/>